<name>A0A9W7WBE8_TRIRA</name>
<evidence type="ECO:0000313" key="2">
    <source>
        <dbReference type="EMBL" id="KAI7794747.1"/>
    </source>
</evidence>
<gene>
    <name evidence="2" type="ORF">IRJ41_000008</name>
</gene>
<sequence>MLRIHTSDGENEISGSSSDSAVRHSHQKSESAFKTWLRTICSVGERESEREVCRLMLRSRWPLWCCVLGRDSSAIIGSNRKQQGVTALRIGCVAREHIEGGTWPD</sequence>
<reference evidence="2" key="1">
    <citation type="submission" date="2021-02" db="EMBL/GenBank/DDBJ databases">
        <title>Comparative genomics reveals that relaxation of natural selection precedes convergent phenotypic evolution of cavefish.</title>
        <authorList>
            <person name="Peng Z."/>
        </authorList>
    </citation>
    <scope>NUCLEOTIDE SEQUENCE</scope>
    <source>
        <tissue evidence="2">Muscle</tissue>
    </source>
</reference>
<protein>
    <submittedName>
        <fullName evidence="2">Uncharacterized protein</fullName>
    </submittedName>
</protein>
<comment type="caution">
    <text evidence="2">The sequence shown here is derived from an EMBL/GenBank/DDBJ whole genome shotgun (WGS) entry which is preliminary data.</text>
</comment>
<feature type="region of interest" description="Disordered" evidence="1">
    <location>
        <begin position="1"/>
        <end position="31"/>
    </location>
</feature>
<dbReference type="AlphaFoldDB" id="A0A9W7WBE8"/>
<proteinExistence type="predicted"/>
<dbReference type="EMBL" id="JAFHDT010000020">
    <property type="protein sequence ID" value="KAI7794747.1"/>
    <property type="molecule type" value="Genomic_DNA"/>
</dbReference>
<evidence type="ECO:0000313" key="3">
    <source>
        <dbReference type="Proteomes" id="UP001059041"/>
    </source>
</evidence>
<evidence type="ECO:0000256" key="1">
    <source>
        <dbReference type="SAM" id="MobiDB-lite"/>
    </source>
</evidence>
<accession>A0A9W7WBE8</accession>
<keyword evidence="3" id="KW-1185">Reference proteome</keyword>
<dbReference type="Proteomes" id="UP001059041">
    <property type="component" value="Linkage Group LG20"/>
</dbReference>
<organism evidence="2 3">
    <name type="scientific">Triplophysa rosa</name>
    <name type="common">Cave loach</name>
    <dbReference type="NCBI Taxonomy" id="992332"/>
    <lineage>
        <taxon>Eukaryota</taxon>
        <taxon>Metazoa</taxon>
        <taxon>Chordata</taxon>
        <taxon>Craniata</taxon>
        <taxon>Vertebrata</taxon>
        <taxon>Euteleostomi</taxon>
        <taxon>Actinopterygii</taxon>
        <taxon>Neopterygii</taxon>
        <taxon>Teleostei</taxon>
        <taxon>Ostariophysi</taxon>
        <taxon>Cypriniformes</taxon>
        <taxon>Nemacheilidae</taxon>
        <taxon>Triplophysa</taxon>
    </lineage>
</organism>